<protein>
    <submittedName>
        <fullName evidence="2">Helix-turn-helix domain-containing protein</fullName>
    </submittedName>
</protein>
<organism evidence="2 3">
    <name type="scientific">Kibdelosporangium aridum</name>
    <dbReference type="NCBI Taxonomy" id="2030"/>
    <lineage>
        <taxon>Bacteria</taxon>
        <taxon>Bacillati</taxon>
        <taxon>Actinomycetota</taxon>
        <taxon>Actinomycetes</taxon>
        <taxon>Pseudonocardiales</taxon>
        <taxon>Pseudonocardiaceae</taxon>
        <taxon>Kibdelosporangium</taxon>
    </lineage>
</organism>
<dbReference type="Proteomes" id="UP000192674">
    <property type="component" value="Unassembled WGS sequence"/>
</dbReference>
<dbReference type="Pfam" id="PF13560">
    <property type="entry name" value="HTH_31"/>
    <property type="match status" value="1"/>
</dbReference>
<dbReference type="RefSeq" id="WP_235038584.1">
    <property type="nucleotide sequence ID" value="NZ_FWXV01000002.1"/>
</dbReference>
<dbReference type="InterPro" id="IPR001387">
    <property type="entry name" value="Cro/C1-type_HTH"/>
</dbReference>
<dbReference type="PROSITE" id="PS50943">
    <property type="entry name" value="HTH_CROC1"/>
    <property type="match status" value="1"/>
</dbReference>
<dbReference type="GO" id="GO:0003677">
    <property type="term" value="F:DNA binding"/>
    <property type="evidence" value="ECO:0007669"/>
    <property type="project" value="InterPro"/>
</dbReference>
<proteinExistence type="predicted"/>
<keyword evidence="3" id="KW-1185">Reference proteome</keyword>
<reference evidence="2 3" key="1">
    <citation type="submission" date="2017-04" db="EMBL/GenBank/DDBJ databases">
        <authorList>
            <person name="Afonso C.L."/>
            <person name="Miller P.J."/>
            <person name="Scott M.A."/>
            <person name="Spackman E."/>
            <person name="Goraichik I."/>
            <person name="Dimitrov K.M."/>
            <person name="Suarez D.L."/>
            <person name="Swayne D.E."/>
        </authorList>
    </citation>
    <scope>NUCLEOTIDE SEQUENCE [LARGE SCALE GENOMIC DNA]</scope>
    <source>
        <strain evidence="2 3">DSM 43828</strain>
    </source>
</reference>
<evidence type="ECO:0000259" key="1">
    <source>
        <dbReference type="PROSITE" id="PS50943"/>
    </source>
</evidence>
<dbReference type="AlphaFoldDB" id="A0A1W2CZP4"/>
<dbReference type="InterPro" id="IPR043917">
    <property type="entry name" value="DUF5753"/>
</dbReference>
<sequence>MAEPTSNPTSSTVQAWELGIRLKQRREELGMTVAAAGKATGVGGPNLSAIESGKRKLAAFKLPDVAQVYELYDHEVSYLERLRAGADRREWYHDYEHIYSDEFIRFLGLEAGAARVQIYQSEVIPGLLQTADYARAMIKGGGPYIRPVDVDQRVESRLRRQRRLSGDNSLDISVVLGQAALLQRVGGSAVLRAQLEHLIELAAEQVDVRVMPFTAGAHPLIGNSAELFTFASSRLPKVLWQETVTSQALVDKRSKVLEATASLDDAMERALNRKDSLALIREVLRELE</sequence>
<evidence type="ECO:0000313" key="3">
    <source>
        <dbReference type="Proteomes" id="UP000192674"/>
    </source>
</evidence>
<dbReference type="CDD" id="cd00093">
    <property type="entry name" value="HTH_XRE"/>
    <property type="match status" value="1"/>
</dbReference>
<dbReference type="Gene3D" id="1.10.260.40">
    <property type="entry name" value="lambda repressor-like DNA-binding domains"/>
    <property type="match status" value="1"/>
</dbReference>
<feature type="domain" description="HTH cro/C1-type" evidence="1">
    <location>
        <begin position="22"/>
        <end position="79"/>
    </location>
</feature>
<gene>
    <name evidence="2" type="ORF">SAMN05661093_02700</name>
</gene>
<dbReference type="Pfam" id="PF19054">
    <property type="entry name" value="DUF5753"/>
    <property type="match status" value="1"/>
</dbReference>
<dbReference type="SMART" id="SM00530">
    <property type="entry name" value="HTH_XRE"/>
    <property type="match status" value="1"/>
</dbReference>
<dbReference type="SUPFAM" id="SSF47413">
    <property type="entry name" value="lambda repressor-like DNA-binding domains"/>
    <property type="match status" value="1"/>
</dbReference>
<accession>A0A1W2CZP4</accession>
<dbReference type="InterPro" id="IPR010982">
    <property type="entry name" value="Lambda_DNA-bd_dom_sf"/>
</dbReference>
<name>A0A1W2CZP4_KIBAR</name>
<dbReference type="EMBL" id="FWXV01000002">
    <property type="protein sequence ID" value="SMC90769.1"/>
    <property type="molecule type" value="Genomic_DNA"/>
</dbReference>
<evidence type="ECO:0000313" key="2">
    <source>
        <dbReference type="EMBL" id="SMC90769.1"/>
    </source>
</evidence>